<evidence type="ECO:0000313" key="2">
    <source>
        <dbReference type="Proteomes" id="UP000237819"/>
    </source>
</evidence>
<proteinExistence type="predicted"/>
<reference evidence="1 2" key="1">
    <citation type="submission" date="2018-02" db="EMBL/GenBank/DDBJ databases">
        <title>Comparative genomes isolates from brazilian mangrove.</title>
        <authorList>
            <person name="Araujo J.E."/>
            <person name="Taketani R.G."/>
            <person name="Silva M.C.P."/>
            <person name="Loureco M.V."/>
            <person name="Andreote F.D."/>
        </authorList>
    </citation>
    <scope>NUCLEOTIDE SEQUENCE [LARGE SCALE GENOMIC DNA]</scope>
    <source>
        <strain evidence="1 2">Nap-Phe MGV</strain>
    </source>
</reference>
<sequence>MVNHLFAAFETDSSQYQRAEEYWETLVGEVLRERSHAQDWAPWLNTRFADGRLMEPGNPIYHLRSKALRKGIRIIQVTPTTNELSLSTWLSSVESDVSNDSNFVELVIHCELSVESAEEARRLLADWA</sequence>
<dbReference type="Proteomes" id="UP000237819">
    <property type="component" value="Unassembled WGS sequence"/>
</dbReference>
<comment type="caution">
    <text evidence="1">The sequence shown here is derived from an EMBL/GenBank/DDBJ whole genome shotgun (WGS) entry which is preliminary data.</text>
</comment>
<gene>
    <name evidence="1" type="ORF">C5Y93_22560</name>
</gene>
<name>A0A2S8GHP6_9BACT</name>
<evidence type="ECO:0000313" key="1">
    <source>
        <dbReference type="EMBL" id="PQO43965.1"/>
    </source>
</evidence>
<accession>A0A2S8GHP6</accession>
<protein>
    <submittedName>
        <fullName evidence="1">Uncharacterized protein</fullName>
    </submittedName>
</protein>
<dbReference type="EMBL" id="PUHZ01000022">
    <property type="protein sequence ID" value="PQO43965.1"/>
    <property type="molecule type" value="Genomic_DNA"/>
</dbReference>
<dbReference type="OrthoDB" id="582244at2"/>
<dbReference type="AlphaFoldDB" id="A0A2S8GHP6"/>
<organism evidence="1 2">
    <name type="scientific">Blastopirellula marina</name>
    <dbReference type="NCBI Taxonomy" id="124"/>
    <lineage>
        <taxon>Bacteria</taxon>
        <taxon>Pseudomonadati</taxon>
        <taxon>Planctomycetota</taxon>
        <taxon>Planctomycetia</taxon>
        <taxon>Pirellulales</taxon>
        <taxon>Pirellulaceae</taxon>
        <taxon>Blastopirellula</taxon>
    </lineage>
</organism>
<dbReference type="RefSeq" id="WP_105337721.1">
    <property type="nucleotide sequence ID" value="NZ_PUHZ01000022.1"/>
</dbReference>